<reference evidence="1 3" key="1">
    <citation type="submission" date="2015-07" db="EMBL/GenBank/DDBJ databases">
        <title>A draft genome sequence of Mycobacterium wolinskyi.</title>
        <authorList>
            <person name="de Man T.J."/>
            <person name="Perry K.A."/>
            <person name="Coulliette A.D."/>
            <person name="Jensen B."/>
            <person name="Toney N.C."/>
            <person name="Limbago B.M."/>
            <person name="Noble-Wang J."/>
        </authorList>
    </citation>
    <scope>NUCLEOTIDE SEQUENCE [LARGE SCALE GENOMIC DNA]</scope>
    <source>
        <strain evidence="1 3">CDC_01</strain>
    </source>
</reference>
<dbReference type="AlphaFoldDB" id="A0A132PFM5"/>
<gene>
    <name evidence="1" type="ORF">AFM11_28490</name>
    <name evidence="2" type="ORF">AWC31_32750</name>
</gene>
<evidence type="ECO:0000313" key="1">
    <source>
        <dbReference type="EMBL" id="KWX20782.1"/>
    </source>
</evidence>
<keyword evidence="3" id="KW-1185">Reference proteome</keyword>
<evidence type="ECO:0000313" key="2">
    <source>
        <dbReference type="EMBL" id="ORX11474.1"/>
    </source>
</evidence>
<dbReference type="Proteomes" id="UP000070612">
    <property type="component" value="Unassembled WGS sequence"/>
</dbReference>
<reference evidence="2 4" key="2">
    <citation type="submission" date="2016-01" db="EMBL/GenBank/DDBJ databases">
        <title>The new phylogeny of the genus Mycobacterium.</title>
        <authorList>
            <person name="Tarcisio F."/>
            <person name="Conor M."/>
            <person name="Antonella G."/>
            <person name="Elisabetta G."/>
            <person name="Giulia F.S."/>
            <person name="Sara T."/>
            <person name="Anna F."/>
            <person name="Clotilde B."/>
            <person name="Roberto B."/>
            <person name="Veronica D.S."/>
            <person name="Fabio R."/>
            <person name="Monica P."/>
            <person name="Olivier J."/>
            <person name="Enrico T."/>
            <person name="Nicola S."/>
        </authorList>
    </citation>
    <scope>NUCLEOTIDE SEQUENCE [LARGE SCALE GENOMIC DNA]</scope>
    <source>
        <strain evidence="2 4">ATCC 700010</strain>
    </source>
</reference>
<sequence length="69" mass="7188">MLQAVETMAAADTRVDEVRLVTFGQALHDGECAQIATLAVTPDCCAGIAARLKTLTSNVRQRCPLGGSA</sequence>
<dbReference type="Proteomes" id="UP000193964">
    <property type="component" value="Unassembled WGS sequence"/>
</dbReference>
<dbReference type="EMBL" id="LGTW01000024">
    <property type="protein sequence ID" value="KWX20782.1"/>
    <property type="molecule type" value="Genomic_DNA"/>
</dbReference>
<proteinExistence type="predicted"/>
<evidence type="ECO:0000313" key="3">
    <source>
        <dbReference type="Proteomes" id="UP000070612"/>
    </source>
</evidence>
<evidence type="ECO:0000313" key="4">
    <source>
        <dbReference type="Proteomes" id="UP000193964"/>
    </source>
</evidence>
<protein>
    <submittedName>
        <fullName evidence="1">Uncharacterized protein</fullName>
    </submittedName>
</protein>
<dbReference type="EMBL" id="LQQA01000030">
    <property type="protein sequence ID" value="ORX11474.1"/>
    <property type="molecule type" value="Genomic_DNA"/>
</dbReference>
<comment type="caution">
    <text evidence="1">The sequence shown here is derived from an EMBL/GenBank/DDBJ whole genome shotgun (WGS) entry which is preliminary data.</text>
</comment>
<name>A0A132PFM5_9MYCO</name>
<accession>A0A132PFM5</accession>
<organism evidence="1 3">
    <name type="scientific">Mycolicibacterium wolinskyi</name>
    <dbReference type="NCBI Taxonomy" id="59750"/>
    <lineage>
        <taxon>Bacteria</taxon>
        <taxon>Bacillati</taxon>
        <taxon>Actinomycetota</taxon>
        <taxon>Actinomycetes</taxon>
        <taxon>Mycobacteriales</taxon>
        <taxon>Mycobacteriaceae</taxon>
        <taxon>Mycolicibacterium</taxon>
    </lineage>
</organism>